<comment type="similarity">
    <text evidence="1">Belongs to the protein kinase superfamily. NEK Ser/Thr protein kinase family. NIMA subfamily.</text>
</comment>
<dbReference type="PROSITE" id="PS00108">
    <property type="entry name" value="PROTEIN_KINASE_ST"/>
    <property type="match status" value="1"/>
</dbReference>
<dbReference type="EC" id="2.7.11.1" evidence="2"/>
<dbReference type="PANTHER" id="PTHR44899">
    <property type="entry name" value="CAMK FAMILY PROTEIN KINASE"/>
    <property type="match status" value="1"/>
</dbReference>
<comment type="catalytic activity">
    <reaction evidence="9">
        <text>L-seryl-[protein] + ATP = O-phospho-L-seryl-[protein] + ADP + H(+)</text>
        <dbReference type="Rhea" id="RHEA:17989"/>
        <dbReference type="Rhea" id="RHEA-COMP:9863"/>
        <dbReference type="Rhea" id="RHEA-COMP:11604"/>
        <dbReference type="ChEBI" id="CHEBI:15378"/>
        <dbReference type="ChEBI" id="CHEBI:29999"/>
        <dbReference type="ChEBI" id="CHEBI:30616"/>
        <dbReference type="ChEBI" id="CHEBI:83421"/>
        <dbReference type="ChEBI" id="CHEBI:456216"/>
        <dbReference type="EC" id="2.7.11.1"/>
    </reaction>
</comment>
<dbReference type="OrthoDB" id="10250725at2759"/>
<keyword evidence="3" id="KW-0723">Serine/threonine-protein kinase</keyword>
<evidence type="ECO:0000259" key="13">
    <source>
        <dbReference type="PROSITE" id="PS50011"/>
    </source>
</evidence>
<gene>
    <name evidence="14" type="ORF">CC85DRAFT_310502</name>
</gene>
<protein>
    <recommendedName>
        <fullName evidence="2">non-specific serine/threonine protein kinase</fullName>
        <ecNumber evidence="2">2.7.11.1</ecNumber>
    </recommendedName>
</protein>
<evidence type="ECO:0000256" key="6">
    <source>
        <dbReference type="ARBA" id="ARBA00022777"/>
    </source>
</evidence>
<evidence type="ECO:0000256" key="2">
    <source>
        <dbReference type="ARBA" id="ARBA00012513"/>
    </source>
</evidence>
<sequence>MASSRRSSASPPSAPFAEPSEMDKYRLVSNIGKGSFGVISKIQRIEDGKEFALKELDYGKMNEKDRRQIMAEVAILESLKHRNIVQLVQKIRDPKNERIYIIMEYCTSGDLGSLIRKAQRSGAPLHEDRIWNIFLQIVLALHHCHWPEQRRAAIRPSGDAGRTQVLHRDLKPENVFLSGDFVKLGDFGLSKDMAGHVFTQTYVGTPLYMPPEILAENRYDTKSDIWSLGCLVYEMCALHSPFHTARTQEELITMVKSGKLPPLPSNISPALKLVIKAMLNLNPVRRPSTRDLLEMDEMKLHRKLFTVQNQTSVLTARKQELEQWEIAAKRREERIKQKIAELEARELALSERENAINQREADFNMHWQQLEQREEIVRENQRRLAVSHESLQAQWAALREERANPPAVAPASSEASQENTDFGPAPQRPPLEERKTMPIPSTTVRHAAYIDTPSKIPGAVAYDSPAPLDSKIASKISRLNGRRASGGSSLPRLASKSMTNLNARARLDGELATPVKSDTCRHMPGRTSIGSPGELGRDFLDDVSMRTATSFGSPAGMSPFITRARSDDEVDGPPTLIPQPNYVYRPDATPAKWNPEDPDAPSPFLRRTATSAPPVPQPAFTSGNGSSRPCAQPRDVPARPPLSAIQPQPATAPVAVQRKLPRSRSGTLSLHHTAVVRNAVRTEGLVGAPVRTRVAGRDLAR</sequence>
<evidence type="ECO:0000256" key="4">
    <source>
        <dbReference type="ARBA" id="ARBA00022679"/>
    </source>
</evidence>
<dbReference type="Pfam" id="PF00069">
    <property type="entry name" value="Pkinase"/>
    <property type="match status" value="1"/>
</dbReference>
<evidence type="ECO:0000256" key="3">
    <source>
        <dbReference type="ARBA" id="ARBA00022527"/>
    </source>
</evidence>
<dbReference type="AlphaFoldDB" id="A0A0J0XXL6"/>
<dbReference type="GeneID" id="28986508"/>
<dbReference type="InterPro" id="IPR000719">
    <property type="entry name" value="Prot_kinase_dom"/>
</dbReference>
<feature type="region of interest" description="Disordered" evidence="12">
    <location>
        <begin position="549"/>
        <end position="668"/>
    </location>
</feature>
<feature type="domain" description="Protein kinase" evidence="13">
    <location>
        <begin position="25"/>
        <end position="304"/>
    </location>
</feature>
<evidence type="ECO:0000256" key="7">
    <source>
        <dbReference type="ARBA" id="ARBA00022840"/>
    </source>
</evidence>
<name>A0A0J0XXL6_9TREE</name>
<comment type="catalytic activity">
    <reaction evidence="8">
        <text>L-threonyl-[protein] + ATP = O-phospho-L-threonyl-[protein] + ADP + H(+)</text>
        <dbReference type="Rhea" id="RHEA:46608"/>
        <dbReference type="Rhea" id="RHEA-COMP:11060"/>
        <dbReference type="Rhea" id="RHEA-COMP:11605"/>
        <dbReference type="ChEBI" id="CHEBI:15378"/>
        <dbReference type="ChEBI" id="CHEBI:30013"/>
        <dbReference type="ChEBI" id="CHEBI:30616"/>
        <dbReference type="ChEBI" id="CHEBI:61977"/>
        <dbReference type="ChEBI" id="CHEBI:456216"/>
        <dbReference type="EC" id="2.7.11.1"/>
    </reaction>
</comment>
<evidence type="ECO:0000256" key="12">
    <source>
        <dbReference type="SAM" id="MobiDB-lite"/>
    </source>
</evidence>
<evidence type="ECO:0000313" key="14">
    <source>
        <dbReference type="EMBL" id="KLT45783.1"/>
    </source>
</evidence>
<dbReference type="GO" id="GO:0004674">
    <property type="term" value="F:protein serine/threonine kinase activity"/>
    <property type="evidence" value="ECO:0007669"/>
    <property type="project" value="UniProtKB-KW"/>
</dbReference>
<evidence type="ECO:0000256" key="5">
    <source>
        <dbReference type="ARBA" id="ARBA00022741"/>
    </source>
</evidence>
<dbReference type="InterPro" id="IPR011009">
    <property type="entry name" value="Kinase-like_dom_sf"/>
</dbReference>
<dbReference type="EMBL" id="KQ087180">
    <property type="protein sequence ID" value="KLT45783.1"/>
    <property type="molecule type" value="Genomic_DNA"/>
</dbReference>
<dbReference type="PANTHER" id="PTHR44899:SF10">
    <property type="entry name" value="NIMA-RELATED KINASE 2"/>
    <property type="match status" value="1"/>
</dbReference>
<feature type="compositionally biased region" description="Polar residues" evidence="12">
    <location>
        <begin position="619"/>
        <end position="629"/>
    </location>
</feature>
<organism evidence="14 15">
    <name type="scientific">Cutaneotrichosporon oleaginosum</name>
    <dbReference type="NCBI Taxonomy" id="879819"/>
    <lineage>
        <taxon>Eukaryota</taxon>
        <taxon>Fungi</taxon>
        <taxon>Dikarya</taxon>
        <taxon>Basidiomycota</taxon>
        <taxon>Agaricomycotina</taxon>
        <taxon>Tremellomycetes</taxon>
        <taxon>Trichosporonales</taxon>
        <taxon>Trichosporonaceae</taxon>
        <taxon>Cutaneotrichosporon</taxon>
    </lineage>
</organism>
<dbReference type="Proteomes" id="UP000053611">
    <property type="component" value="Unassembled WGS sequence"/>
</dbReference>
<evidence type="ECO:0000256" key="10">
    <source>
        <dbReference type="PROSITE-ProRule" id="PRU10141"/>
    </source>
</evidence>
<dbReference type="InterPro" id="IPR051131">
    <property type="entry name" value="NEK_Ser/Thr_kinase_NIMA"/>
</dbReference>
<evidence type="ECO:0000256" key="8">
    <source>
        <dbReference type="ARBA" id="ARBA00047899"/>
    </source>
</evidence>
<evidence type="ECO:0000256" key="11">
    <source>
        <dbReference type="SAM" id="Coils"/>
    </source>
</evidence>
<keyword evidence="5 10" id="KW-0547">Nucleotide-binding</keyword>
<evidence type="ECO:0000313" key="15">
    <source>
        <dbReference type="Proteomes" id="UP000053611"/>
    </source>
</evidence>
<dbReference type="SUPFAM" id="SSF56112">
    <property type="entry name" value="Protein kinase-like (PK-like)"/>
    <property type="match status" value="1"/>
</dbReference>
<feature type="compositionally biased region" description="Low complexity" evidence="12">
    <location>
        <begin position="404"/>
        <end position="416"/>
    </location>
</feature>
<keyword evidence="6 14" id="KW-0418">Kinase</keyword>
<dbReference type="CDD" id="cd08217">
    <property type="entry name" value="STKc_Nek2"/>
    <property type="match status" value="1"/>
</dbReference>
<proteinExistence type="inferred from homology"/>
<dbReference type="GO" id="GO:0005524">
    <property type="term" value="F:ATP binding"/>
    <property type="evidence" value="ECO:0007669"/>
    <property type="project" value="UniProtKB-UniRule"/>
</dbReference>
<feature type="binding site" evidence="10">
    <location>
        <position position="54"/>
    </location>
    <ligand>
        <name>ATP</name>
        <dbReference type="ChEBI" id="CHEBI:30616"/>
    </ligand>
</feature>
<keyword evidence="15" id="KW-1185">Reference proteome</keyword>
<feature type="region of interest" description="Disordered" evidence="12">
    <location>
        <begin position="401"/>
        <end position="435"/>
    </location>
</feature>
<reference evidence="14 15" key="1">
    <citation type="submission" date="2015-03" db="EMBL/GenBank/DDBJ databases">
        <title>Genomics and transcriptomics of the oil-accumulating basidiomycete yeast T. oleaginosus allow insights into substrate utilization and the diverse evolutionary trajectories of mating systems in fungi.</title>
        <authorList>
            <consortium name="DOE Joint Genome Institute"/>
            <person name="Kourist R."/>
            <person name="Kracht O."/>
            <person name="Bracharz F."/>
            <person name="Lipzen A."/>
            <person name="Nolan M."/>
            <person name="Ohm R."/>
            <person name="Grigoriev I."/>
            <person name="Sun S."/>
            <person name="Heitman J."/>
            <person name="Bruck T."/>
            <person name="Nowrousian M."/>
        </authorList>
    </citation>
    <scope>NUCLEOTIDE SEQUENCE [LARGE SCALE GENOMIC DNA]</scope>
    <source>
        <strain evidence="14 15">IBC0246</strain>
    </source>
</reference>
<dbReference type="InterPro" id="IPR008271">
    <property type="entry name" value="Ser/Thr_kinase_AS"/>
</dbReference>
<dbReference type="Gene3D" id="3.30.200.20">
    <property type="entry name" value="Phosphorylase Kinase, domain 1"/>
    <property type="match status" value="1"/>
</dbReference>
<dbReference type="RefSeq" id="XP_018282274.1">
    <property type="nucleotide sequence ID" value="XM_018425905.1"/>
</dbReference>
<evidence type="ECO:0000256" key="9">
    <source>
        <dbReference type="ARBA" id="ARBA00048679"/>
    </source>
</evidence>
<dbReference type="STRING" id="879819.A0A0J0XXL6"/>
<dbReference type="Gene3D" id="1.10.510.10">
    <property type="entry name" value="Transferase(Phosphotransferase) domain 1"/>
    <property type="match status" value="1"/>
</dbReference>
<keyword evidence="4" id="KW-0808">Transferase</keyword>
<dbReference type="InterPro" id="IPR017441">
    <property type="entry name" value="Protein_kinase_ATP_BS"/>
</dbReference>
<accession>A0A0J0XXL6</accession>
<dbReference type="FunFam" id="3.30.200.20:FF:000097">
    <property type="entry name" value="Probable serine/threonine-protein kinase nek1"/>
    <property type="match status" value="1"/>
</dbReference>
<keyword evidence="7 10" id="KW-0067">ATP-binding</keyword>
<feature type="region of interest" description="Disordered" evidence="12">
    <location>
        <begin position="515"/>
        <end position="536"/>
    </location>
</feature>
<dbReference type="PROSITE" id="PS50011">
    <property type="entry name" value="PROTEIN_KINASE_DOM"/>
    <property type="match status" value="1"/>
</dbReference>
<evidence type="ECO:0000256" key="1">
    <source>
        <dbReference type="ARBA" id="ARBA00010886"/>
    </source>
</evidence>
<dbReference type="PROSITE" id="PS00107">
    <property type="entry name" value="PROTEIN_KINASE_ATP"/>
    <property type="match status" value="1"/>
</dbReference>
<keyword evidence="11" id="KW-0175">Coiled coil</keyword>
<dbReference type="SMART" id="SM00220">
    <property type="entry name" value="S_TKc"/>
    <property type="match status" value="1"/>
</dbReference>
<feature type="coiled-coil region" evidence="11">
    <location>
        <begin position="321"/>
        <end position="352"/>
    </location>
</feature>